<evidence type="ECO:0000313" key="6">
    <source>
        <dbReference type="EMBL" id="OSS46488.1"/>
    </source>
</evidence>
<dbReference type="Proteomes" id="UP000193240">
    <property type="component" value="Unassembled WGS sequence"/>
</dbReference>
<dbReference type="Gene3D" id="6.10.140.2220">
    <property type="match status" value="1"/>
</dbReference>
<dbReference type="EMBL" id="KZ107851">
    <property type="protein sequence ID" value="OSS46488.1"/>
    <property type="molecule type" value="Genomic_DNA"/>
</dbReference>
<evidence type="ECO:0000259" key="5">
    <source>
        <dbReference type="PROSITE" id="PS50865"/>
    </source>
</evidence>
<dbReference type="STRING" id="105696.A0A1Y2LU07"/>
<accession>A0A1Y2LU07</accession>
<dbReference type="InParanoid" id="A0A1Y2LU07"/>
<dbReference type="AlphaFoldDB" id="A0A1Y2LU07"/>
<keyword evidence="1" id="KW-0479">Metal-binding</keyword>
<protein>
    <recommendedName>
        <fullName evidence="5">MYND-type domain-containing protein</fullName>
    </recommendedName>
</protein>
<keyword evidence="3" id="KW-0862">Zinc</keyword>
<evidence type="ECO:0000256" key="1">
    <source>
        <dbReference type="ARBA" id="ARBA00022723"/>
    </source>
</evidence>
<evidence type="ECO:0000256" key="2">
    <source>
        <dbReference type="ARBA" id="ARBA00022771"/>
    </source>
</evidence>
<dbReference type="GO" id="GO:0008270">
    <property type="term" value="F:zinc ion binding"/>
    <property type="evidence" value="ECO:0007669"/>
    <property type="project" value="UniProtKB-KW"/>
</dbReference>
<keyword evidence="2 4" id="KW-0863">Zinc-finger</keyword>
<organism evidence="6 7">
    <name type="scientific">Epicoccum nigrum</name>
    <name type="common">Soil fungus</name>
    <name type="synonym">Epicoccum purpurascens</name>
    <dbReference type="NCBI Taxonomy" id="105696"/>
    <lineage>
        <taxon>Eukaryota</taxon>
        <taxon>Fungi</taxon>
        <taxon>Dikarya</taxon>
        <taxon>Ascomycota</taxon>
        <taxon>Pezizomycotina</taxon>
        <taxon>Dothideomycetes</taxon>
        <taxon>Pleosporomycetidae</taxon>
        <taxon>Pleosporales</taxon>
        <taxon>Pleosporineae</taxon>
        <taxon>Didymellaceae</taxon>
        <taxon>Epicoccum</taxon>
    </lineage>
</organism>
<evidence type="ECO:0000256" key="4">
    <source>
        <dbReference type="PROSITE-ProRule" id="PRU00134"/>
    </source>
</evidence>
<dbReference type="InterPro" id="IPR002893">
    <property type="entry name" value="Znf_MYND"/>
</dbReference>
<sequence>MGAWGYSLFQNDNDLDTVGELGHAMGLGKLEKEMRAAAKASGKSDKEVNSIHLCIYGGPSPDGGSHPDVVRRHLDSGVLANFIKVKEARMMKIPDGSREQVMEFMFRDPCYEYVLLGACAMSLGCQLPQSFLDMLKLVYTEFHTMPDALKQMRKALFGPGGFKNGEPYDFKSKNLFETANSKLARPVDKSGGKGFDLMNVFPPGGPFSTVVGNSVESAILKELRDKMHNPDVCAGCSGTHGEDGGALLQCSKCKDRKYCSVVCQKKHWKIHKKLCTPVVV</sequence>
<proteinExistence type="predicted"/>
<evidence type="ECO:0000313" key="7">
    <source>
        <dbReference type="Proteomes" id="UP000193240"/>
    </source>
</evidence>
<dbReference type="SUPFAM" id="SSF144232">
    <property type="entry name" value="HIT/MYND zinc finger-like"/>
    <property type="match status" value="1"/>
</dbReference>
<dbReference type="OMA" id="MGAWGYC"/>
<evidence type="ECO:0000256" key="3">
    <source>
        <dbReference type="ARBA" id="ARBA00022833"/>
    </source>
</evidence>
<reference evidence="6 7" key="1">
    <citation type="journal article" date="2017" name="Genome Announc.">
        <title>Genome sequence of the saprophytic ascomycete Epicoccum nigrum ICMP 19927 strain isolated from New Zealand.</title>
        <authorList>
            <person name="Fokin M."/>
            <person name="Fleetwood D."/>
            <person name="Weir B.S."/>
            <person name="Villas-Boas S.G."/>
        </authorList>
    </citation>
    <scope>NUCLEOTIDE SEQUENCE [LARGE SCALE GENOMIC DNA]</scope>
    <source>
        <strain evidence="6 7">ICMP 19927</strain>
    </source>
</reference>
<gene>
    <name evidence="6" type="ORF">B5807_08627</name>
</gene>
<dbReference type="Pfam" id="PF01753">
    <property type="entry name" value="zf-MYND"/>
    <property type="match status" value="1"/>
</dbReference>
<dbReference type="PROSITE" id="PS50865">
    <property type="entry name" value="ZF_MYND_2"/>
    <property type="match status" value="1"/>
</dbReference>
<keyword evidence="7" id="KW-1185">Reference proteome</keyword>
<feature type="domain" description="MYND-type" evidence="5">
    <location>
        <begin position="233"/>
        <end position="275"/>
    </location>
</feature>
<name>A0A1Y2LU07_EPING</name>